<gene>
    <name evidence="2" type="ORF">SAMN04487908_1632</name>
</gene>
<dbReference type="EMBL" id="FQYV01000063">
    <property type="protein sequence ID" value="SHK11860.1"/>
    <property type="molecule type" value="Genomic_DNA"/>
</dbReference>
<keyword evidence="1" id="KW-0472">Membrane</keyword>
<protein>
    <submittedName>
        <fullName evidence="2">Uncharacterized protein</fullName>
    </submittedName>
</protein>
<keyword evidence="1" id="KW-0812">Transmembrane</keyword>
<name>A0A1M6PVG1_9FLAO</name>
<keyword evidence="1" id="KW-1133">Transmembrane helix</keyword>
<evidence type="ECO:0000256" key="1">
    <source>
        <dbReference type="SAM" id="Phobius"/>
    </source>
</evidence>
<evidence type="ECO:0000313" key="3">
    <source>
        <dbReference type="Proteomes" id="UP000184172"/>
    </source>
</evidence>
<organism evidence="2 3">
    <name type="scientific">Aequorivita viscosa</name>
    <dbReference type="NCBI Taxonomy" id="797419"/>
    <lineage>
        <taxon>Bacteria</taxon>
        <taxon>Pseudomonadati</taxon>
        <taxon>Bacteroidota</taxon>
        <taxon>Flavobacteriia</taxon>
        <taxon>Flavobacteriales</taxon>
        <taxon>Flavobacteriaceae</taxon>
        <taxon>Aequorivita</taxon>
    </lineage>
</organism>
<dbReference type="Proteomes" id="UP000184172">
    <property type="component" value="Unassembled WGS sequence"/>
</dbReference>
<accession>A0A1M6PVG1</accession>
<keyword evidence="3" id="KW-1185">Reference proteome</keyword>
<reference evidence="3" key="1">
    <citation type="submission" date="2016-11" db="EMBL/GenBank/DDBJ databases">
        <authorList>
            <person name="Varghese N."/>
            <person name="Submissions S."/>
        </authorList>
    </citation>
    <scope>NUCLEOTIDE SEQUENCE [LARGE SCALE GENOMIC DNA]</scope>
    <source>
        <strain evidence="3">DSM 26349</strain>
    </source>
</reference>
<dbReference type="AlphaFoldDB" id="A0A1M6PVG1"/>
<proteinExistence type="predicted"/>
<evidence type="ECO:0000313" key="2">
    <source>
        <dbReference type="EMBL" id="SHK11860.1"/>
    </source>
</evidence>
<feature type="transmembrane region" description="Helical" evidence="1">
    <location>
        <begin position="7"/>
        <end position="27"/>
    </location>
</feature>
<sequence>MKFILKIILVAVVMFVVGITVFLIAFGDHTNRTNFKIYSADKKQCVTIITQGKMRYFINGEHNSVPKTEYIKIDKSGIPLIGDEIGICWKNENYEWEIVNHQSKIIDVKLDTLKFKFNTSWEKDKFGIPRTTKYTQPNCGTIGLQNMKTYSENIILEN</sequence>